<evidence type="ECO:0000256" key="3">
    <source>
        <dbReference type="ARBA" id="ARBA00022827"/>
    </source>
</evidence>
<sequence>MSLDSDVLIIGAGLSGLATAVQLVKKFGTRNFEVIEKSDNIGGTWWLNSYPGCACDVQSHFYSFSFALNPGWTRLFASQSEIHKYLKDVAEDYKILPHVRFKSSVRQALWDPVAAVWQVEFEDLSTHSIHKRRCKILVSAVGALSIPKKCDVPGAEGFNGRLFHSAEWDHSFDWKGKEVIVLGNGCSATQFVPIISKGEGSAKKVIQFSRQSHWLAPWSNPEYSSLFKWTMRWIPGVMRAYRFYLFAQKELTFRSFAITSGRPLREQDTRDTAEYIRRNAPQKYVNFLVPKTEIGCKRRVNDTHYLTSLHRDNVELIYDDAVERIAASGVITKSGRHVSADAIVLATGFETHKFLFPMEIRGENGVSLNEHWSQVSEGASSAYFGTCVSGFPNFFIMMGPNTLTGHLSVIYTVECQVNFTMRVIAPIMRSLSARHAGKASRNPDSVAVLVEAERRDLNWVQKRCKNLVWATGCTSWFIEPQTGQNTIMYPDWPTVYWLRSIWVPWRDFSYRKSKEF</sequence>
<comment type="caution">
    <text evidence="5">The sequence shown here is derived from an EMBL/GenBank/DDBJ whole genome shotgun (WGS) entry which is preliminary data.</text>
</comment>
<keyword evidence="3" id="KW-0274">FAD</keyword>
<accession>A0A9P4IP32</accession>
<dbReference type="EMBL" id="ML978121">
    <property type="protein sequence ID" value="KAF2105036.1"/>
    <property type="molecule type" value="Genomic_DNA"/>
</dbReference>
<keyword evidence="4" id="KW-0560">Oxidoreductase</keyword>
<dbReference type="SUPFAM" id="SSF51905">
    <property type="entry name" value="FAD/NAD(P)-binding domain"/>
    <property type="match status" value="2"/>
</dbReference>
<evidence type="ECO:0000256" key="2">
    <source>
        <dbReference type="ARBA" id="ARBA00022630"/>
    </source>
</evidence>
<protein>
    <submittedName>
        <fullName evidence="5">FAD/NAD(P)-binding domain-containing protein</fullName>
    </submittedName>
</protein>
<proteinExistence type="inferred from homology"/>
<dbReference type="GO" id="GO:0004499">
    <property type="term" value="F:N,N-dimethylaniline monooxygenase activity"/>
    <property type="evidence" value="ECO:0007669"/>
    <property type="project" value="InterPro"/>
</dbReference>
<name>A0A9P4IP32_9PEZI</name>
<keyword evidence="6" id="KW-1185">Reference proteome</keyword>
<dbReference type="PANTHER" id="PTHR42877:SF5">
    <property type="entry name" value="L-ORNITHINE N(5)-MONOOXYGENASE-RELATED"/>
    <property type="match status" value="1"/>
</dbReference>
<comment type="similarity">
    <text evidence="1">Belongs to the FAD-binding monooxygenase family.</text>
</comment>
<evidence type="ECO:0000256" key="4">
    <source>
        <dbReference type="ARBA" id="ARBA00023002"/>
    </source>
</evidence>
<dbReference type="InterPro" id="IPR036188">
    <property type="entry name" value="FAD/NAD-bd_sf"/>
</dbReference>
<dbReference type="InterPro" id="IPR020946">
    <property type="entry name" value="Flavin_mOase-like"/>
</dbReference>
<dbReference type="Proteomes" id="UP000799772">
    <property type="component" value="Unassembled WGS sequence"/>
</dbReference>
<dbReference type="Gene3D" id="3.50.50.60">
    <property type="entry name" value="FAD/NAD(P)-binding domain"/>
    <property type="match status" value="2"/>
</dbReference>
<dbReference type="AlphaFoldDB" id="A0A9P4IP32"/>
<evidence type="ECO:0000313" key="6">
    <source>
        <dbReference type="Proteomes" id="UP000799772"/>
    </source>
</evidence>
<reference evidence="5" key="1">
    <citation type="journal article" date="2020" name="Stud. Mycol.">
        <title>101 Dothideomycetes genomes: a test case for predicting lifestyles and emergence of pathogens.</title>
        <authorList>
            <person name="Haridas S."/>
            <person name="Albert R."/>
            <person name="Binder M."/>
            <person name="Bloem J."/>
            <person name="Labutti K."/>
            <person name="Salamov A."/>
            <person name="Andreopoulos B."/>
            <person name="Baker S."/>
            <person name="Barry K."/>
            <person name="Bills G."/>
            <person name="Bluhm B."/>
            <person name="Cannon C."/>
            <person name="Castanera R."/>
            <person name="Culley D."/>
            <person name="Daum C."/>
            <person name="Ezra D."/>
            <person name="Gonzalez J."/>
            <person name="Henrissat B."/>
            <person name="Kuo A."/>
            <person name="Liang C."/>
            <person name="Lipzen A."/>
            <person name="Lutzoni F."/>
            <person name="Magnuson J."/>
            <person name="Mondo S."/>
            <person name="Nolan M."/>
            <person name="Ohm R."/>
            <person name="Pangilinan J."/>
            <person name="Park H.-J."/>
            <person name="Ramirez L."/>
            <person name="Alfaro M."/>
            <person name="Sun H."/>
            <person name="Tritt A."/>
            <person name="Yoshinaga Y."/>
            <person name="Zwiers L.-H."/>
            <person name="Turgeon B."/>
            <person name="Goodwin S."/>
            <person name="Spatafora J."/>
            <person name="Crous P."/>
            <person name="Grigoriev I."/>
        </authorList>
    </citation>
    <scope>NUCLEOTIDE SEQUENCE</scope>
    <source>
        <strain evidence="5">CBS 133067</strain>
    </source>
</reference>
<dbReference type="GO" id="GO:0050661">
    <property type="term" value="F:NADP binding"/>
    <property type="evidence" value="ECO:0007669"/>
    <property type="project" value="InterPro"/>
</dbReference>
<dbReference type="GO" id="GO:0050660">
    <property type="term" value="F:flavin adenine dinucleotide binding"/>
    <property type="evidence" value="ECO:0007669"/>
    <property type="project" value="InterPro"/>
</dbReference>
<evidence type="ECO:0000256" key="1">
    <source>
        <dbReference type="ARBA" id="ARBA00010139"/>
    </source>
</evidence>
<dbReference type="InterPro" id="IPR051209">
    <property type="entry name" value="FAD-bind_Monooxygenase_sf"/>
</dbReference>
<dbReference type="OrthoDB" id="74360at2759"/>
<keyword evidence="2" id="KW-0285">Flavoprotein</keyword>
<evidence type="ECO:0000313" key="5">
    <source>
        <dbReference type="EMBL" id="KAF2105036.1"/>
    </source>
</evidence>
<gene>
    <name evidence="5" type="ORF">NA57DRAFT_14763</name>
</gene>
<feature type="non-terminal residue" evidence="5">
    <location>
        <position position="516"/>
    </location>
</feature>
<organism evidence="5 6">
    <name type="scientific">Rhizodiscina lignyota</name>
    <dbReference type="NCBI Taxonomy" id="1504668"/>
    <lineage>
        <taxon>Eukaryota</taxon>
        <taxon>Fungi</taxon>
        <taxon>Dikarya</taxon>
        <taxon>Ascomycota</taxon>
        <taxon>Pezizomycotina</taxon>
        <taxon>Dothideomycetes</taxon>
        <taxon>Pleosporomycetidae</taxon>
        <taxon>Aulographales</taxon>
        <taxon>Rhizodiscinaceae</taxon>
        <taxon>Rhizodiscina</taxon>
    </lineage>
</organism>
<dbReference type="Pfam" id="PF00743">
    <property type="entry name" value="FMO-like"/>
    <property type="match status" value="1"/>
</dbReference>
<dbReference type="PANTHER" id="PTHR42877">
    <property type="entry name" value="L-ORNITHINE N(5)-MONOOXYGENASE-RELATED"/>
    <property type="match status" value="1"/>
</dbReference>